<feature type="region of interest" description="Disordered" evidence="1">
    <location>
        <begin position="138"/>
        <end position="184"/>
    </location>
</feature>
<protein>
    <submittedName>
        <fullName evidence="2">Uncharacterized protein</fullName>
    </submittedName>
</protein>
<organism evidence="2 3">
    <name type="scientific">Arthrobacter silviterrae</name>
    <dbReference type="NCBI Taxonomy" id="2026658"/>
    <lineage>
        <taxon>Bacteria</taxon>
        <taxon>Bacillati</taxon>
        <taxon>Actinomycetota</taxon>
        <taxon>Actinomycetes</taxon>
        <taxon>Micrococcales</taxon>
        <taxon>Micrococcaceae</taxon>
        <taxon>Arthrobacter</taxon>
    </lineage>
</organism>
<reference evidence="2 3" key="1">
    <citation type="submission" date="2020-02" db="EMBL/GenBank/DDBJ databases">
        <title>Genome sequence of the type strain DSM 27180 of Arthrobacter silviterrae.</title>
        <authorList>
            <person name="Gao J."/>
            <person name="Sun J."/>
        </authorList>
    </citation>
    <scope>NUCLEOTIDE SEQUENCE [LARGE SCALE GENOMIC DNA]</scope>
    <source>
        <strain evidence="2 3">DSM 27180</strain>
    </source>
</reference>
<dbReference type="EMBL" id="JAAKZI010000034">
    <property type="protein sequence ID" value="NGN84969.1"/>
    <property type="molecule type" value="Genomic_DNA"/>
</dbReference>
<evidence type="ECO:0000256" key="1">
    <source>
        <dbReference type="SAM" id="MobiDB-lite"/>
    </source>
</evidence>
<dbReference type="RefSeq" id="WP_165183194.1">
    <property type="nucleotide sequence ID" value="NZ_JAAKZI010000034.1"/>
</dbReference>
<keyword evidence="3" id="KW-1185">Reference proteome</keyword>
<evidence type="ECO:0000313" key="2">
    <source>
        <dbReference type="EMBL" id="NGN84969.1"/>
    </source>
</evidence>
<evidence type="ECO:0000313" key="3">
    <source>
        <dbReference type="Proteomes" id="UP000479226"/>
    </source>
</evidence>
<sequence length="299" mass="32132">MPQLQTQLYSSTFWSARRPKFPLTEGHLVLRLNDPAIAFGPDSAAGLLHSYGRLRKALTAVCGATAAQLYMSLNWQPVGDAVGEPLAETSTPTLHLFFHWPGSTTAATALRLPAHQRTAAAGTEALDAELRSWLAGTERAGQEWPVEAETPFPDPLPGRRPGDPAPGQDRSWEPPGWEDRPFHIEPVRPISGEPFRVGHWTAISRFPTPSLDRLAPASVVELAGTLQGLASHSRPAAHGCTVWATDIWDAPDPATLHLFTRRRGEADGLPRDFVAAGLDLPRGAALDGNPGGPSPTVDT</sequence>
<accession>A0ABX0DHW9</accession>
<dbReference type="Proteomes" id="UP000479226">
    <property type="component" value="Unassembled WGS sequence"/>
</dbReference>
<name>A0ABX0DHW9_9MICC</name>
<comment type="caution">
    <text evidence="2">The sequence shown here is derived from an EMBL/GenBank/DDBJ whole genome shotgun (WGS) entry which is preliminary data.</text>
</comment>
<proteinExistence type="predicted"/>
<gene>
    <name evidence="2" type="ORF">G6N77_16120</name>
</gene>